<keyword evidence="1" id="KW-0472">Membrane</keyword>
<evidence type="ECO:0000313" key="3">
    <source>
        <dbReference type="Proteomes" id="UP000257323"/>
    </source>
</evidence>
<dbReference type="Proteomes" id="UP000257323">
    <property type="component" value="Unassembled WGS sequence"/>
</dbReference>
<feature type="transmembrane region" description="Helical" evidence="1">
    <location>
        <begin position="6"/>
        <end position="24"/>
    </location>
</feature>
<reference evidence="2 3" key="1">
    <citation type="submission" date="2018-08" db="EMBL/GenBank/DDBJ databases">
        <title>Genome analysis of the thermophilic bacterium of the candidate phylum Aminicenantes from deep subsurface aquifer revealed its physiology and ecological role.</title>
        <authorList>
            <person name="Kadnikov V.V."/>
            <person name="Mardanov A.V."/>
            <person name="Beletsky A.V."/>
            <person name="Karnachuk O.V."/>
            <person name="Ravin N.V."/>
        </authorList>
    </citation>
    <scope>NUCLEOTIDE SEQUENCE [LARGE SCALE GENOMIC DNA]</scope>
    <source>
        <strain evidence="2">BY38</strain>
    </source>
</reference>
<evidence type="ECO:0000313" key="2">
    <source>
        <dbReference type="EMBL" id="RFT15197.1"/>
    </source>
</evidence>
<proteinExistence type="predicted"/>
<keyword evidence="1" id="KW-0812">Transmembrane</keyword>
<dbReference type="AlphaFoldDB" id="A0A3E2BKN2"/>
<gene>
    <name evidence="2" type="ORF">OP8BY_0661</name>
</gene>
<accession>A0A3E2BKN2</accession>
<evidence type="ECO:0000256" key="1">
    <source>
        <dbReference type="SAM" id="Phobius"/>
    </source>
</evidence>
<dbReference type="EMBL" id="QUAH01000012">
    <property type="protein sequence ID" value="RFT15197.1"/>
    <property type="molecule type" value="Genomic_DNA"/>
</dbReference>
<comment type="caution">
    <text evidence="2">The sequence shown here is derived from an EMBL/GenBank/DDBJ whole genome shotgun (WGS) entry which is preliminary data.</text>
</comment>
<protein>
    <submittedName>
        <fullName evidence="2">Uncharacterized protein</fullName>
    </submittedName>
</protein>
<name>A0A3E2BKN2_9BACT</name>
<sequence length="54" mass="5775">MLGAFIHPFLLFSMALYIAIPSGVKDIKDRGGEVVVSAFFISIAQKICPGNFGS</sequence>
<organism evidence="2 3">
    <name type="scientific">Candidatus Saccharicenans subterraneus</name>
    <dbReference type="NCBI Taxonomy" id="2508984"/>
    <lineage>
        <taxon>Bacteria</taxon>
        <taxon>Candidatus Aminicenantota</taxon>
        <taxon>Candidatus Aminicenantia</taxon>
        <taxon>Candidatus Aminicenantales</taxon>
        <taxon>Candidatus Saccharicenantaceae</taxon>
        <taxon>Candidatus Saccharicenans</taxon>
    </lineage>
</organism>
<keyword evidence="1" id="KW-1133">Transmembrane helix</keyword>